<dbReference type="CDD" id="cd00077">
    <property type="entry name" value="HDc"/>
    <property type="match status" value="1"/>
</dbReference>
<dbReference type="InterPro" id="IPR037522">
    <property type="entry name" value="HD_GYP_dom"/>
</dbReference>
<dbReference type="InterPro" id="IPR035965">
    <property type="entry name" value="PAS-like_dom_sf"/>
</dbReference>
<dbReference type="NCBIfam" id="TIGR00229">
    <property type="entry name" value="sensory_box"/>
    <property type="match status" value="1"/>
</dbReference>
<sequence length="334" mass="38242">MDRDKRLTLPAFSPDKFGDIPNLFWIMNEKGEILFANMRFLKFFRRTREQVIGNTMENIIERRSSKELSKLFQVLLRKNETVREELLFTSANTTGFFSVTMIPVFDNRKLSHVFCSAFDLTPIKNRYAKIARDRTAIISILAKYSEKILPEAEKHLRIISEASTMIAVALREKENHKITKDFIKDIREASMLHDIGNLEIPQGLLSKPSRLSKDEYQIVKEHTLKGVEIIEDFLQTGSALLRVCAEIIGYHHETFDGNGYPHGISGADIPLSARIVSVADSYASMMVKRPYRDALKRDEALKIISQEKGKKFDPVIVDAFFSIEKELNTLVNLA</sequence>
<dbReference type="Pfam" id="PF13426">
    <property type="entry name" value="PAS_9"/>
    <property type="match status" value="1"/>
</dbReference>
<feature type="domain" description="HD-GYP" evidence="2">
    <location>
        <begin position="130"/>
        <end position="334"/>
    </location>
</feature>
<dbReference type="SUPFAM" id="SSF55785">
    <property type="entry name" value="PYP-like sensor domain (PAS domain)"/>
    <property type="match status" value="1"/>
</dbReference>
<name>A0A176K3B8_9BACT</name>
<dbReference type="InterPro" id="IPR052020">
    <property type="entry name" value="Cyclic_di-GMP/3'3'-cGAMP_PDE"/>
</dbReference>
<proteinExistence type="predicted"/>
<dbReference type="Gene3D" id="1.10.3210.10">
    <property type="entry name" value="Hypothetical protein af1432"/>
    <property type="match status" value="1"/>
</dbReference>
<comment type="caution">
    <text evidence="3">The sequence shown here is derived from an EMBL/GenBank/DDBJ whole genome shotgun (WGS) entry which is preliminary data.</text>
</comment>
<organism evidence="3 4">
    <name type="scientific">Kosmotoga arenicorallina S304</name>
    <dbReference type="NCBI Taxonomy" id="1453497"/>
    <lineage>
        <taxon>Bacteria</taxon>
        <taxon>Thermotogati</taxon>
        <taxon>Thermotogota</taxon>
        <taxon>Thermotogae</taxon>
        <taxon>Kosmotogales</taxon>
        <taxon>Kosmotogaceae</taxon>
        <taxon>Kosmotoga</taxon>
    </lineage>
</organism>
<evidence type="ECO:0000313" key="3">
    <source>
        <dbReference type="EMBL" id="OAA31443.1"/>
    </source>
</evidence>
<dbReference type="PANTHER" id="PTHR45228">
    <property type="entry name" value="CYCLIC DI-GMP PHOSPHODIESTERASE TM_0186-RELATED"/>
    <property type="match status" value="1"/>
</dbReference>
<dbReference type="Gene3D" id="3.30.450.20">
    <property type="entry name" value="PAS domain"/>
    <property type="match status" value="1"/>
</dbReference>
<dbReference type="CDD" id="cd00130">
    <property type="entry name" value="PAS"/>
    <property type="match status" value="1"/>
</dbReference>
<dbReference type="Pfam" id="PF13487">
    <property type="entry name" value="HD_5"/>
    <property type="match status" value="1"/>
</dbReference>
<dbReference type="OrthoDB" id="49429at2"/>
<evidence type="ECO:0000259" key="2">
    <source>
        <dbReference type="PROSITE" id="PS51832"/>
    </source>
</evidence>
<keyword evidence="4" id="KW-1185">Reference proteome</keyword>
<reference evidence="3 4" key="1">
    <citation type="submission" date="2014-02" db="EMBL/GenBank/DDBJ databases">
        <title>Kosmotoga genome sequencing.</title>
        <authorList>
            <person name="Pollo S.M."/>
            <person name="Charchuk R."/>
            <person name="Nesbo C.L."/>
        </authorList>
    </citation>
    <scope>NUCLEOTIDE SEQUENCE [LARGE SCALE GENOMIC DNA]</scope>
    <source>
        <strain evidence="3 4">S304</strain>
    </source>
</reference>
<evidence type="ECO:0008006" key="5">
    <source>
        <dbReference type="Google" id="ProtNLM"/>
    </source>
</evidence>
<evidence type="ECO:0000313" key="4">
    <source>
        <dbReference type="Proteomes" id="UP000077339"/>
    </source>
</evidence>
<evidence type="ECO:0000259" key="1">
    <source>
        <dbReference type="PROSITE" id="PS50112"/>
    </source>
</evidence>
<feature type="domain" description="PAS" evidence="1">
    <location>
        <begin position="24"/>
        <end position="79"/>
    </location>
</feature>
<gene>
    <name evidence="3" type="ORF">AT15_08085</name>
</gene>
<dbReference type="InterPro" id="IPR003607">
    <property type="entry name" value="HD/PDEase_dom"/>
</dbReference>
<dbReference type="PROSITE" id="PS50112">
    <property type="entry name" value="PAS"/>
    <property type="match status" value="1"/>
</dbReference>
<dbReference type="EMBL" id="JFHK01000004">
    <property type="protein sequence ID" value="OAA31443.1"/>
    <property type="molecule type" value="Genomic_DNA"/>
</dbReference>
<dbReference type="PATRIC" id="fig|1453497.3.peg.1605"/>
<dbReference type="InterPro" id="IPR000014">
    <property type="entry name" value="PAS"/>
</dbReference>
<accession>A0A176K3B8</accession>
<dbReference type="AlphaFoldDB" id="A0A176K3B8"/>
<dbReference type="Proteomes" id="UP000077339">
    <property type="component" value="Unassembled WGS sequence"/>
</dbReference>
<dbReference type="RefSeq" id="WP_068346600.1">
    <property type="nucleotide sequence ID" value="NZ_JFHK01000004.1"/>
</dbReference>
<protein>
    <recommendedName>
        <fullName evidence="5">HD-GYP domain-containing protein</fullName>
    </recommendedName>
</protein>
<dbReference type="PROSITE" id="PS51832">
    <property type="entry name" value="HD_GYP"/>
    <property type="match status" value="1"/>
</dbReference>
<dbReference type="STRING" id="1453497.AT15_08085"/>
<dbReference type="SUPFAM" id="SSF109604">
    <property type="entry name" value="HD-domain/PDEase-like"/>
    <property type="match status" value="1"/>
</dbReference>